<evidence type="ECO:0000313" key="4">
    <source>
        <dbReference type="Proteomes" id="UP000199039"/>
    </source>
</evidence>
<dbReference type="OrthoDB" id="5150288at2"/>
<dbReference type="STRING" id="1814289.SAMN05216410_1114"/>
<dbReference type="AlphaFoldDB" id="A0A1G6HKQ4"/>
<keyword evidence="1" id="KW-0472">Membrane</keyword>
<dbReference type="InterPro" id="IPR049790">
    <property type="entry name" value="Rv3655c/TadE"/>
</dbReference>
<keyword evidence="4" id="KW-1185">Reference proteome</keyword>
<dbReference type="NCBIfam" id="NF041390">
    <property type="entry name" value="TadE_Rv3655c"/>
    <property type="match status" value="1"/>
</dbReference>
<name>A0A1G6HKQ4_9MICO</name>
<proteinExistence type="predicted"/>
<dbReference type="Pfam" id="PF07811">
    <property type="entry name" value="TadE"/>
    <property type="match status" value="1"/>
</dbReference>
<gene>
    <name evidence="3" type="ORF">SAMN05216410_1114</name>
</gene>
<organism evidence="3 4">
    <name type="scientific">Sanguibacter gelidistatuariae</name>
    <dbReference type="NCBI Taxonomy" id="1814289"/>
    <lineage>
        <taxon>Bacteria</taxon>
        <taxon>Bacillati</taxon>
        <taxon>Actinomycetota</taxon>
        <taxon>Actinomycetes</taxon>
        <taxon>Micrococcales</taxon>
        <taxon>Sanguibacteraceae</taxon>
        <taxon>Sanguibacter</taxon>
    </lineage>
</organism>
<keyword evidence="1" id="KW-0812">Transmembrane</keyword>
<dbReference type="EMBL" id="FMYH01000001">
    <property type="protein sequence ID" value="SDB94819.1"/>
    <property type="molecule type" value="Genomic_DNA"/>
</dbReference>
<protein>
    <submittedName>
        <fullName evidence="3">TadE-like protein</fullName>
    </submittedName>
</protein>
<feature type="transmembrane region" description="Helical" evidence="1">
    <location>
        <begin position="27"/>
        <end position="49"/>
    </location>
</feature>
<keyword evidence="1" id="KW-1133">Transmembrane helix</keyword>
<evidence type="ECO:0000313" key="3">
    <source>
        <dbReference type="EMBL" id="SDB94819.1"/>
    </source>
</evidence>
<sequence>MIDRRRAWAAPGRTGGNGERGAVTAEFAVALPAVVLVLVAVLLIAMAGTTQLRVADAARAGARAAAAGENDGRVAEIVRHIGGEDLTVSVLRADPWVTVQVRAPVAGGWFSGGLTATGEATAWLESAIAPVQGGGG</sequence>
<dbReference type="RefSeq" id="WP_093181355.1">
    <property type="nucleotide sequence ID" value="NZ_FMYH01000001.1"/>
</dbReference>
<evidence type="ECO:0000256" key="1">
    <source>
        <dbReference type="SAM" id="Phobius"/>
    </source>
</evidence>
<accession>A0A1G6HKQ4</accession>
<feature type="domain" description="TadE-like" evidence="2">
    <location>
        <begin position="21"/>
        <end position="63"/>
    </location>
</feature>
<dbReference type="InterPro" id="IPR012495">
    <property type="entry name" value="TadE-like_dom"/>
</dbReference>
<evidence type="ECO:0000259" key="2">
    <source>
        <dbReference type="Pfam" id="PF07811"/>
    </source>
</evidence>
<dbReference type="Proteomes" id="UP000199039">
    <property type="component" value="Unassembled WGS sequence"/>
</dbReference>
<reference evidence="3 4" key="1">
    <citation type="submission" date="2016-09" db="EMBL/GenBank/DDBJ databases">
        <authorList>
            <person name="Capua I."/>
            <person name="De Benedictis P."/>
            <person name="Joannis T."/>
            <person name="Lombin L.H."/>
            <person name="Cattoli G."/>
        </authorList>
    </citation>
    <scope>NUCLEOTIDE SEQUENCE [LARGE SCALE GENOMIC DNA]</scope>
    <source>
        <strain evidence="3 4">ISLP-3</strain>
    </source>
</reference>